<evidence type="ECO:0000313" key="2">
    <source>
        <dbReference type="Proteomes" id="UP000008694"/>
    </source>
</evidence>
<dbReference type="Gramene" id="scaffold_702435.1">
    <property type="protein sequence ID" value="scaffold_702435.1"/>
    <property type="gene ID" value="scaffold_702435.1"/>
</dbReference>
<evidence type="ECO:0000313" key="1">
    <source>
        <dbReference type="EMBL" id="EFH46228.1"/>
    </source>
</evidence>
<dbReference type="HOGENOM" id="CLU_2457857_0_0_1"/>
<dbReference type="EMBL" id="GL348719">
    <property type="protein sequence ID" value="EFH46228.1"/>
    <property type="molecule type" value="Genomic_DNA"/>
</dbReference>
<keyword evidence="2" id="KW-1185">Reference proteome</keyword>
<gene>
    <name evidence="1" type="ORF">ARALYDRAFT_914693</name>
</gene>
<dbReference type="AlphaFoldDB" id="D7MG92"/>
<protein>
    <submittedName>
        <fullName evidence="1">Predicted protein</fullName>
    </submittedName>
</protein>
<name>D7MG92_ARALL</name>
<sequence>MPRHESLSLSLIPVSSRLLSFIFSVLMAILIHGDTADVSASLLLQLPSSTYASPPSRLCFFCSISNIKFCSRFDSFGRMAYMRRKIQRN</sequence>
<proteinExistence type="predicted"/>
<organism evidence="2">
    <name type="scientific">Arabidopsis lyrata subsp. lyrata</name>
    <name type="common">Lyre-leaved rock-cress</name>
    <dbReference type="NCBI Taxonomy" id="81972"/>
    <lineage>
        <taxon>Eukaryota</taxon>
        <taxon>Viridiplantae</taxon>
        <taxon>Streptophyta</taxon>
        <taxon>Embryophyta</taxon>
        <taxon>Tracheophyta</taxon>
        <taxon>Spermatophyta</taxon>
        <taxon>Magnoliopsida</taxon>
        <taxon>eudicotyledons</taxon>
        <taxon>Gunneridae</taxon>
        <taxon>Pentapetalae</taxon>
        <taxon>rosids</taxon>
        <taxon>malvids</taxon>
        <taxon>Brassicales</taxon>
        <taxon>Brassicaceae</taxon>
        <taxon>Camelineae</taxon>
        <taxon>Arabidopsis</taxon>
    </lineage>
</organism>
<reference evidence="2" key="1">
    <citation type="journal article" date="2011" name="Nat. Genet.">
        <title>The Arabidopsis lyrata genome sequence and the basis of rapid genome size change.</title>
        <authorList>
            <person name="Hu T.T."/>
            <person name="Pattyn P."/>
            <person name="Bakker E.G."/>
            <person name="Cao J."/>
            <person name="Cheng J.-F."/>
            <person name="Clark R.M."/>
            <person name="Fahlgren N."/>
            <person name="Fawcett J.A."/>
            <person name="Grimwood J."/>
            <person name="Gundlach H."/>
            <person name="Haberer G."/>
            <person name="Hollister J.D."/>
            <person name="Ossowski S."/>
            <person name="Ottilar R.P."/>
            <person name="Salamov A.A."/>
            <person name="Schneeberger K."/>
            <person name="Spannagl M."/>
            <person name="Wang X."/>
            <person name="Yang L."/>
            <person name="Nasrallah M.E."/>
            <person name="Bergelson J."/>
            <person name="Carrington J.C."/>
            <person name="Gaut B.S."/>
            <person name="Schmutz J."/>
            <person name="Mayer K.F.X."/>
            <person name="Van de Peer Y."/>
            <person name="Grigoriev I.V."/>
            <person name="Nordborg M."/>
            <person name="Weigel D."/>
            <person name="Guo Y.-L."/>
        </authorList>
    </citation>
    <scope>NUCLEOTIDE SEQUENCE [LARGE SCALE GENOMIC DNA]</scope>
    <source>
        <strain evidence="2">cv. MN47</strain>
    </source>
</reference>
<accession>D7MG92</accession>
<dbReference type="Proteomes" id="UP000008694">
    <property type="component" value="Unassembled WGS sequence"/>
</dbReference>